<evidence type="ECO:0000313" key="1">
    <source>
        <dbReference type="EMBL" id="KWS04356.1"/>
    </source>
</evidence>
<proteinExistence type="predicted"/>
<protein>
    <submittedName>
        <fullName evidence="1">Uncharacterized protein</fullName>
    </submittedName>
</protein>
<organism evidence="1 2">
    <name type="scientific">Lysobacter capsici AZ78</name>
    <dbReference type="NCBI Taxonomy" id="1444315"/>
    <lineage>
        <taxon>Bacteria</taxon>
        <taxon>Pseudomonadati</taxon>
        <taxon>Pseudomonadota</taxon>
        <taxon>Gammaproteobacteria</taxon>
        <taxon>Lysobacterales</taxon>
        <taxon>Lysobacteraceae</taxon>
        <taxon>Lysobacter</taxon>
    </lineage>
</organism>
<dbReference type="EMBL" id="JAJA02000001">
    <property type="protein sequence ID" value="KWS04356.1"/>
    <property type="molecule type" value="Genomic_DNA"/>
</dbReference>
<name>A0A120AGC3_9GAMM</name>
<comment type="caution">
    <text evidence="1">The sequence shown here is derived from an EMBL/GenBank/DDBJ whole genome shotgun (WGS) entry which is preliminary data.</text>
</comment>
<sequence>MSRSEPKASGLSPPALYLRNASLFDKSATPATTFMRTAPWFKPRVDLSALSAPAR</sequence>
<evidence type="ECO:0000313" key="2">
    <source>
        <dbReference type="Proteomes" id="UP000023435"/>
    </source>
</evidence>
<gene>
    <name evidence="1" type="ORF">AZ78_1905</name>
</gene>
<dbReference type="AlphaFoldDB" id="A0A120AGC3"/>
<accession>A0A120AGC3</accession>
<reference evidence="1 2" key="1">
    <citation type="journal article" date="2014" name="Genome Announc.">
        <title>Draft Genome Sequence of Lysobacter capsici AZ78, a Bacterium Antagonistic to Plant-Pathogenic Oomycetes.</title>
        <authorList>
            <person name="Puopolo G."/>
            <person name="Sonego P."/>
            <person name="Engelen K."/>
            <person name="Pertot I."/>
        </authorList>
    </citation>
    <scope>NUCLEOTIDE SEQUENCE [LARGE SCALE GENOMIC DNA]</scope>
    <source>
        <strain evidence="1 2">AZ78</strain>
    </source>
</reference>
<dbReference type="Proteomes" id="UP000023435">
    <property type="component" value="Unassembled WGS sequence"/>
</dbReference>
<dbReference type="OrthoDB" id="6014523at2"/>
<keyword evidence="2" id="KW-1185">Reference proteome</keyword>
<dbReference type="RefSeq" id="WP_160329610.1">
    <property type="nucleotide sequence ID" value="NZ_JAJA02000001.1"/>
</dbReference>